<dbReference type="OrthoDB" id="10460546at2759"/>
<dbReference type="STRING" id="51031.W2SVE9"/>
<keyword evidence="1" id="KW-0812">Transmembrane</keyword>
<organism evidence="2 3">
    <name type="scientific">Necator americanus</name>
    <name type="common">Human hookworm</name>
    <dbReference type="NCBI Taxonomy" id="51031"/>
    <lineage>
        <taxon>Eukaryota</taxon>
        <taxon>Metazoa</taxon>
        <taxon>Ecdysozoa</taxon>
        <taxon>Nematoda</taxon>
        <taxon>Chromadorea</taxon>
        <taxon>Rhabditida</taxon>
        <taxon>Rhabditina</taxon>
        <taxon>Rhabditomorpha</taxon>
        <taxon>Strongyloidea</taxon>
        <taxon>Ancylostomatidae</taxon>
        <taxon>Bunostominae</taxon>
        <taxon>Necator</taxon>
    </lineage>
</organism>
<dbReference type="Proteomes" id="UP000053676">
    <property type="component" value="Unassembled WGS sequence"/>
</dbReference>
<name>W2SVE9_NECAM</name>
<dbReference type="AlphaFoldDB" id="W2SVE9"/>
<evidence type="ECO:0000313" key="2">
    <source>
        <dbReference type="EMBL" id="ETN73503.1"/>
    </source>
</evidence>
<evidence type="ECO:0000256" key="1">
    <source>
        <dbReference type="SAM" id="Phobius"/>
    </source>
</evidence>
<dbReference type="SUPFAM" id="SSF81321">
    <property type="entry name" value="Family A G protein-coupled receptor-like"/>
    <property type="match status" value="1"/>
</dbReference>
<feature type="non-terminal residue" evidence="2">
    <location>
        <position position="61"/>
    </location>
</feature>
<proteinExistence type="predicted"/>
<keyword evidence="3" id="KW-1185">Reference proteome</keyword>
<dbReference type="EMBL" id="KI660571">
    <property type="protein sequence ID" value="ETN73503.1"/>
    <property type="molecule type" value="Genomic_DNA"/>
</dbReference>
<dbReference type="KEGG" id="nai:NECAME_13506"/>
<dbReference type="Gene3D" id="6.20.400.20">
    <property type="match status" value="1"/>
</dbReference>
<reference evidence="3" key="1">
    <citation type="journal article" date="2014" name="Nat. Genet.">
        <title>Genome of the human hookworm Necator americanus.</title>
        <authorList>
            <person name="Tang Y.T."/>
            <person name="Gao X."/>
            <person name="Rosa B.A."/>
            <person name="Abubucker S."/>
            <person name="Hallsworth-Pepin K."/>
            <person name="Martin J."/>
            <person name="Tyagi R."/>
            <person name="Heizer E."/>
            <person name="Zhang X."/>
            <person name="Bhonagiri-Palsikar V."/>
            <person name="Minx P."/>
            <person name="Warren W.C."/>
            <person name="Wang Q."/>
            <person name="Zhan B."/>
            <person name="Hotez P.J."/>
            <person name="Sternberg P.W."/>
            <person name="Dougall A."/>
            <person name="Gaze S.T."/>
            <person name="Mulvenna J."/>
            <person name="Sotillo J."/>
            <person name="Ranganathan S."/>
            <person name="Rabelo E.M."/>
            <person name="Wilson R.K."/>
            <person name="Felgner P.L."/>
            <person name="Bethony J."/>
            <person name="Hawdon J.M."/>
            <person name="Gasser R.B."/>
            <person name="Loukas A."/>
            <person name="Mitreva M."/>
        </authorList>
    </citation>
    <scope>NUCLEOTIDE SEQUENCE [LARGE SCALE GENOMIC DNA]</scope>
</reference>
<keyword evidence="1" id="KW-1133">Transmembrane helix</keyword>
<protein>
    <submittedName>
        <fullName evidence="2">Uncharacterized protein</fullName>
    </submittedName>
</protein>
<sequence>MDNSTLFNATTAELPVEASRTTLKLSLSIAYIILFLVGTIGNGIVIVMIINVLTSMRRTSL</sequence>
<keyword evidence="1" id="KW-0472">Membrane</keyword>
<feature type="transmembrane region" description="Helical" evidence="1">
    <location>
        <begin position="29"/>
        <end position="53"/>
    </location>
</feature>
<gene>
    <name evidence="2" type="ORF">NECAME_13506</name>
</gene>
<evidence type="ECO:0000313" key="3">
    <source>
        <dbReference type="Proteomes" id="UP000053676"/>
    </source>
</evidence>
<accession>W2SVE9</accession>